<keyword evidence="13" id="KW-0449">Lipoprotein</keyword>
<dbReference type="Gene3D" id="3.40.50.300">
    <property type="entry name" value="P-loop containing nucleotide triphosphate hydrolases"/>
    <property type="match status" value="1"/>
</dbReference>
<keyword evidence="8" id="KW-0460">Magnesium</keyword>
<dbReference type="SMART" id="SM00174">
    <property type="entry name" value="RHO"/>
    <property type="match status" value="1"/>
</dbReference>
<keyword evidence="5" id="KW-0479">Metal-binding</keyword>
<keyword evidence="20" id="KW-1185">Reference proteome</keyword>
<keyword evidence="4" id="KW-0813">Transport</keyword>
<dbReference type="PROSITE" id="PS51420">
    <property type="entry name" value="RHO"/>
    <property type="match status" value="1"/>
</dbReference>
<evidence type="ECO:0000256" key="11">
    <source>
        <dbReference type="ARBA" id="ARBA00023134"/>
    </source>
</evidence>
<dbReference type="EMBL" id="JACMRX010000002">
    <property type="protein sequence ID" value="KAF7995095.1"/>
    <property type="molecule type" value="Genomic_DNA"/>
</dbReference>
<evidence type="ECO:0000256" key="2">
    <source>
        <dbReference type="ARBA" id="ARBA00006270"/>
    </source>
</evidence>
<evidence type="ECO:0000256" key="6">
    <source>
        <dbReference type="ARBA" id="ARBA00022741"/>
    </source>
</evidence>
<comment type="caution">
    <text evidence="19">The sequence shown here is derived from an EMBL/GenBank/DDBJ whole genome shotgun (WGS) entry which is preliminary data.</text>
</comment>
<dbReference type="InterPro" id="IPR001806">
    <property type="entry name" value="Small_GTPase"/>
</dbReference>
<dbReference type="GO" id="GO:0000139">
    <property type="term" value="C:Golgi membrane"/>
    <property type="evidence" value="ECO:0007669"/>
    <property type="project" value="UniProtKB-SubCell"/>
</dbReference>
<evidence type="ECO:0000256" key="13">
    <source>
        <dbReference type="ARBA" id="ARBA00023288"/>
    </source>
</evidence>
<keyword evidence="11" id="KW-0342">GTP-binding</keyword>
<dbReference type="OrthoDB" id="413584at2759"/>
<dbReference type="InterPro" id="IPR027417">
    <property type="entry name" value="P-loop_NTPase"/>
</dbReference>
<comment type="cofactor">
    <cofactor evidence="1">
        <name>Mg(2+)</name>
        <dbReference type="ChEBI" id="CHEBI:18420"/>
    </cofactor>
</comment>
<evidence type="ECO:0000256" key="5">
    <source>
        <dbReference type="ARBA" id="ARBA00022723"/>
    </source>
</evidence>
<evidence type="ECO:0000256" key="7">
    <source>
        <dbReference type="ARBA" id="ARBA00022801"/>
    </source>
</evidence>
<comment type="subcellular location">
    <subcellularLocation>
        <location evidence="15">Golgi apparatus membrane</location>
        <topology evidence="15">Lipid-anchor</topology>
    </subcellularLocation>
</comment>
<evidence type="ECO:0000256" key="1">
    <source>
        <dbReference type="ARBA" id="ARBA00001946"/>
    </source>
</evidence>
<evidence type="ECO:0000256" key="15">
    <source>
        <dbReference type="ARBA" id="ARBA00037794"/>
    </source>
</evidence>
<comment type="function">
    <text evidence="17">The small GTPases Rab are key regulators of intracellular membrane trafficking, from the formation of transport vesicles to their fusion with membranes. Rabs cycle between an inactive GDP-bound form and an active GTP-bound form that is able to recruit to membranes different sets of downstream effectors directly responsible for vesicle formation, movement, tethering and fusion.</text>
</comment>
<protein>
    <recommendedName>
        <fullName evidence="18">Ras-related protein Rab-36</fullName>
        <ecNumber evidence="3">3.6.5.2</ecNumber>
    </recommendedName>
</protein>
<evidence type="ECO:0000256" key="12">
    <source>
        <dbReference type="ARBA" id="ARBA00023136"/>
    </source>
</evidence>
<evidence type="ECO:0000313" key="20">
    <source>
        <dbReference type="Proteomes" id="UP000639338"/>
    </source>
</evidence>
<dbReference type="GO" id="GO:0003925">
    <property type="term" value="F:G protein activity"/>
    <property type="evidence" value="ECO:0007669"/>
    <property type="project" value="UniProtKB-EC"/>
</dbReference>
<sequence length="269" mass="30571">MMETRSAVYKMLKTTAHKERCIDNWPPPYSGDMTPYKEIDFNNEVRRTCSTSSTAPRISKIIVLGDVAVGKTSLVNRFCHKTFDNNYKATIGVDFEVERFDILGVPFNLQIWDTAGQERFLAIAASYYRGANVIIVTFDLTSLMSLCHCKQWLDEGLKSNNGPVHIFLVGTKRDLLSNKVYEIIEKRAINVAKTMNAEYWSVSSKTGDGIAELFTRVAALSFDATVLREIKNSNIEKTQIGSDLIMLKGKQKQPEKIEKKFYKWIKCVN</sequence>
<keyword evidence="12" id="KW-0472">Membrane</keyword>
<dbReference type="SMART" id="SM00175">
    <property type="entry name" value="RAB"/>
    <property type="match status" value="1"/>
</dbReference>
<dbReference type="FunFam" id="3.40.50.300:FF:000707">
    <property type="entry name" value="RAB36, member RAS oncogene family"/>
    <property type="match status" value="1"/>
</dbReference>
<dbReference type="Proteomes" id="UP000639338">
    <property type="component" value="Unassembled WGS sequence"/>
</dbReference>
<dbReference type="NCBIfam" id="TIGR00231">
    <property type="entry name" value="small_GTP"/>
    <property type="match status" value="1"/>
</dbReference>
<proteinExistence type="inferred from homology"/>
<dbReference type="PROSITE" id="PS51421">
    <property type="entry name" value="RAS"/>
    <property type="match status" value="1"/>
</dbReference>
<dbReference type="AlphaFoldDB" id="A0A834XZS5"/>
<keyword evidence="6" id="KW-0547">Nucleotide-binding</keyword>
<evidence type="ECO:0000256" key="8">
    <source>
        <dbReference type="ARBA" id="ARBA00022842"/>
    </source>
</evidence>
<evidence type="ECO:0000256" key="18">
    <source>
        <dbReference type="ARBA" id="ARBA00067830"/>
    </source>
</evidence>
<dbReference type="InterPro" id="IPR005225">
    <property type="entry name" value="Small_GTP-bd"/>
</dbReference>
<evidence type="ECO:0000256" key="14">
    <source>
        <dbReference type="ARBA" id="ARBA00023289"/>
    </source>
</evidence>
<reference evidence="19 20" key="1">
    <citation type="submission" date="2020-08" db="EMBL/GenBank/DDBJ databases">
        <title>Aphidius gifuensis genome sequencing and assembly.</title>
        <authorList>
            <person name="Du Z."/>
        </authorList>
    </citation>
    <scope>NUCLEOTIDE SEQUENCE [LARGE SCALE GENOMIC DNA]</scope>
    <source>
        <strain evidence="19">YNYX2018</strain>
        <tissue evidence="19">Adults</tissue>
    </source>
</reference>
<dbReference type="SUPFAM" id="SSF52540">
    <property type="entry name" value="P-loop containing nucleoside triphosphate hydrolases"/>
    <property type="match status" value="1"/>
</dbReference>
<keyword evidence="7" id="KW-0378">Hydrolase</keyword>
<comment type="similarity">
    <text evidence="2">Belongs to the small GTPase superfamily. Rab family.</text>
</comment>
<keyword evidence="10" id="KW-0333">Golgi apparatus</keyword>
<gene>
    <name evidence="19" type="ORF">HCN44_004567</name>
</gene>
<evidence type="ECO:0000313" key="19">
    <source>
        <dbReference type="EMBL" id="KAF7995095.1"/>
    </source>
</evidence>
<dbReference type="GO" id="GO:0005525">
    <property type="term" value="F:GTP binding"/>
    <property type="evidence" value="ECO:0007669"/>
    <property type="project" value="UniProtKB-KW"/>
</dbReference>
<keyword evidence="9" id="KW-0653">Protein transport</keyword>
<accession>A0A834XZS5</accession>
<dbReference type="SMART" id="SM00173">
    <property type="entry name" value="RAS"/>
    <property type="match status" value="1"/>
</dbReference>
<dbReference type="PROSITE" id="PS51419">
    <property type="entry name" value="RAB"/>
    <property type="match status" value="1"/>
</dbReference>
<dbReference type="Pfam" id="PF00071">
    <property type="entry name" value="Ras"/>
    <property type="match status" value="1"/>
</dbReference>
<evidence type="ECO:0000256" key="16">
    <source>
        <dbReference type="ARBA" id="ARBA00047660"/>
    </source>
</evidence>
<dbReference type="SMART" id="SM00176">
    <property type="entry name" value="RAN"/>
    <property type="match status" value="1"/>
</dbReference>
<evidence type="ECO:0000256" key="4">
    <source>
        <dbReference type="ARBA" id="ARBA00022448"/>
    </source>
</evidence>
<dbReference type="PRINTS" id="PR00449">
    <property type="entry name" value="RASTRNSFRMNG"/>
</dbReference>
<keyword evidence="14" id="KW-0636">Prenylation</keyword>
<name>A0A834XZS5_APHGI</name>
<comment type="catalytic activity">
    <reaction evidence="16">
        <text>GTP + H2O = GDP + phosphate + H(+)</text>
        <dbReference type="Rhea" id="RHEA:19669"/>
        <dbReference type="ChEBI" id="CHEBI:15377"/>
        <dbReference type="ChEBI" id="CHEBI:15378"/>
        <dbReference type="ChEBI" id="CHEBI:37565"/>
        <dbReference type="ChEBI" id="CHEBI:43474"/>
        <dbReference type="ChEBI" id="CHEBI:58189"/>
        <dbReference type="EC" id="3.6.5.2"/>
    </reaction>
    <physiologicalReaction direction="left-to-right" evidence="16">
        <dbReference type="Rhea" id="RHEA:19670"/>
    </physiologicalReaction>
</comment>
<organism evidence="19 20">
    <name type="scientific">Aphidius gifuensis</name>
    <name type="common">Parasitoid wasp</name>
    <dbReference type="NCBI Taxonomy" id="684658"/>
    <lineage>
        <taxon>Eukaryota</taxon>
        <taxon>Metazoa</taxon>
        <taxon>Ecdysozoa</taxon>
        <taxon>Arthropoda</taxon>
        <taxon>Hexapoda</taxon>
        <taxon>Insecta</taxon>
        <taxon>Pterygota</taxon>
        <taxon>Neoptera</taxon>
        <taxon>Endopterygota</taxon>
        <taxon>Hymenoptera</taxon>
        <taxon>Apocrita</taxon>
        <taxon>Ichneumonoidea</taxon>
        <taxon>Braconidae</taxon>
        <taxon>Aphidiinae</taxon>
        <taxon>Aphidius</taxon>
    </lineage>
</organism>
<dbReference type="PANTHER" id="PTHR47977">
    <property type="entry name" value="RAS-RELATED PROTEIN RAB"/>
    <property type="match status" value="1"/>
</dbReference>
<dbReference type="GO" id="GO:0015031">
    <property type="term" value="P:protein transport"/>
    <property type="evidence" value="ECO:0007669"/>
    <property type="project" value="UniProtKB-KW"/>
</dbReference>
<evidence type="ECO:0000256" key="17">
    <source>
        <dbReference type="ARBA" id="ARBA00058763"/>
    </source>
</evidence>
<dbReference type="EC" id="3.6.5.2" evidence="3"/>
<dbReference type="GO" id="GO:0046872">
    <property type="term" value="F:metal ion binding"/>
    <property type="evidence" value="ECO:0007669"/>
    <property type="project" value="UniProtKB-KW"/>
</dbReference>
<evidence type="ECO:0000256" key="10">
    <source>
        <dbReference type="ARBA" id="ARBA00023034"/>
    </source>
</evidence>
<evidence type="ECO:0000256" key="3">
    <source>
        <dbReference type="ARBA" id="ARBA00011984"/>
    </source>
</evidence>
<dbReference type="InterPro" id="IPR050227">
    <property type="entry name" value="Rab"/>
</dbReference>
<evidence type="ECO:0000256" key="9">
    <source>
        <dbReference type="ARBA" id="ARBA00022927"/>
    </source>
</evidence>